<gene>
    <name evidence="4" type="ORF">RM573_06035</name>
</gene>
<dbReference type="SUPFAM" id="SSF53448">
    <property type="entry name" value="Nucleotide-diphospho-sugar transferases"/>
    <property type="match status" value="1"/>
</dbReference>
<evidence type="ECO:0000313" key="5">
    <source>
        <dbReference type="Proteomes" id="UP001266357"/>
    </source>
</evidence>
<sequence>MKAMILAAGRGERMRPLTDHLPKPLLKVAGIPLIEYHIKKLANIGVSDIVINLAWLGECIVEYLQNGEKFGVNIQYSWEKDGALETAGGIIKALPKLAEKNEPFLVVNGDIYIDYDFSQLPKLTEQQQAHLWLVDNPAHNLSGDFFLKDGELQNKQQAEMKGETALQQHCFTFSGIGLYRPSLFQAYLDNKVMPLAPILKAAMEKQQISGEKLSGLWTDVGTPERLQQLNKHIQGKG</sequence>
<dbReference type="PANTHER" id="PTHR43584:SF8">
    <property type="entry name" value="N-ACETYLMURAMATE ALPHA-1-PHOSPHATE URIDYLYLTRANSFERASE"/>
    <property type="match status" value="1"/>
</dbReference>
<evidence type="ECO:0000313" key="4">
    <source>
        <dbReference type="EMBL" id="MDT0603148.1"/>
    </source>
</evidence>
<protein>
    <submittedName>
        <fullName evidence="4">Nucleotidyltransferase family protein</fullName>
    </submittedName>
</protein>
<dbReference type="InterPro" id="IPR005835">
    <property type="entry name" value="NTP_transferase_dom"/>
</dbReference>
<dbReference type="Pfam" id="PF00483">
    <property type="entry name" value="NTP_transferase"/>
    <property type="match status" value="1"/>
</dbReference>
<dbReference type="InterPro" id="IPR054790">
    <property type="entry name" value="MurU"/>
</dbReference>
<keyword evidence="2" id="KW-0548">Nucleotidyltransferase</keyword>
<dbReference type="Proteomes" id="UP001266357">
    <property type="component" value="Unassembled WGS sequence"/>
</dbReference>
<keyword evidence="5" id="KW-1185">Reference proteome</keyword>
<name>A0ABU3A226_9GAMM</name>
<dbReference type="EMBL" id="JAVRIF010000002">
    <property type="protein sequence ID" value="MDT0603148.1"/>
    <property type="molecule type" value="Genomic_DNA"/>
</dbReference>
<keyword evidence="1" id="KW-0808">Transferase</keyword>
<dbReference type="RefSeq" id="WP_311578715.1">
    <property type="nucleotide sequence ID" value="NZ_JAVRIF010000002.1"/>
</dbReference>
<evidence type="ECO:0000256" key="2">
    <source>
        <dbReference type="ARBA" id="ARBA00022695"/>
    </source>
</evidence>
<feature type="domain" description="Nucleotidyl transferase" evidence="3">
    <location>
        <begin position="2"/>
        <end position="129"/>
    </location>
</feature>
<proteinExistence type="predicted"/>
<dbReference type="NCBIfam" id="NF045761">
    <property type="entry name" value="NAMPUrTaseMurU"/>
    <property type="match status" value="1"/>
</dbReference>
<reference evidence="4 5" key="1">
    <citation type="submission" date="2023-09" db="EMBL/GenBank/DDBJ databases">
        <authorList>
            <person name="Rey-Velasco X."/>
        </authorList>
    </citation>
    <scope>NUCLEOTIDE SEQUENCE [LARGE SCALE GENOMIC DNA]</scope>
    <source>
        <strain evidence="4 5">W431</strain>
    </source>
</reference>
<evidence type="ECO:0000259" key="3">
    <source>
        <dbReference type="Pfam" id="PF00483"/>
    </source>
</evidence>
<dbReference type="CDD" id="cd06422">
    <property type="entry name" value="NTP_transferase_like_1"/>
    <property type="match status" value="1"/>
</dbReference>
<comment type="caution">
    <text evidence="4">The sequence shown here is derived from an EMBL/GenBank/DDBJ whole genome shotgun (WGS) entry which is preliminary data.</text>
</comment>
<dbReference type="InterPro" id="IPR050065">
    <property type="entry name" value="GlmU-like"/>
</dbReference>
<dbReference type="InterPro" id="IPR029044">
    <property type="entry name" value="Nucleotide-diphossugar_trans"/>
</dbReference>
<dbReference type="PANTHER" id="PTHR43584">
    <property type="entry name" value="NUCLEOTIDYL TRANSFERASE"/>
    <property type="match status" value="1"/>
</dbReference>
<evidence type="ECO:0000256" key="1">
    <source>
        <dbReference type="ARBA" id="ARBA00022679"/>
    </source>
</evidence>
<accession>A0ABU3A226</accession>
<organism evidence="4 5">
    <name type="scientific">Thalassotalea castellviae</name>
    <dbReference type="NCBI Taxonomy" id="3075612"/>
    <lineage>
        <taxon>Bacteria</taxon>
        <taxon>Pseudomonadati</taxon>
        <taxon>Pseudomonadota</taxon>
        <taxon>Gammaproteobacteria</taxon>
        <taxon>Alteromonadales</taxon>
        <taxon>Colwelliaceae</taxon>
        <taxon>Thalassotalea</taxon>
    </lineage>
</organism>
<dbReference type="Gene3D" id="3.90.550.10">
    <property type="entry name" value="Spore Coat Polysaccharide Biosynthesis Protein SpsA, Chain A"/>
    <property type="match status" value="1"/>
</dbReference>